<evidence type="ECO:0008006" key="4">
    <source>
        <dbReference type="Google" id="ProtNLM"/>
    </source>
</evidence>
<evidence type="ECO:0000313" key="3">
    <source>
        <dbReference type="Proteomes" id="UP001157353"/>
    </source>
</evidence>
<accession>A0ABQ6DVY9</accession>
<feature type="signal peptide" evidence="1">
    <location>
        <begin position="1"/>
        <end position="20"/>
    </location>
</feature>
<protein>
    <recommendedName>
        <fullName evidence="4">Flagellar biosynthesis protein FlgP</fullName>
    </recommendedName>
</protein>
<dbReference type="PIRSF" id="PIRSF028687">
    <property type="entry name" value="UCP028687"/>
    <property type="match status" value="1"/>
</dbReference>
<keyword evidence="1" id="KW-0732">Signal</keyword>
<proteinExistence type="predicted"/>
<evidence type="ECO:0000256" key="1">
    <source>
        <dbReference type="SAM" id="SignalP"/>
    </source>
</evidence>
<name>A0ABQ6DVY9_9GAMM</name>
<organism evidence="2 3">
    <name type="scientific">Psychromonas marina</name>
    <dbReference type="NCBI Taxonomy" id="88364"/>
    <lineage>
        <taxon>Bacteria</taxon>
        <taxon>Pseudomonadati</taxon>
        <taxon>Pseudomonadota</taxon>
        <taxon>Gammaproteobacteria</taxon>
        <taxon>Alteromonadales</taxon>
        <taxon>Psychromonadaceae</taxon>
        <taxon>Psychromonas</taxon>
    </lineage>
</organism>
<evidence type="ECO:0000313" key="2">
    <source>
        <dbReference type="EMBL" id="GLS89299.1"/>
    </source>
</evidence>
<dbReference type="PROSITE" id="PS51257">
    <property type="entry name" value="PROKAR_LIPOPROTEIN"/>
    <property type="match status" value="1"/>
</dbReference>
<dbReference type="RefSeq" id="WP_284202419.1">
    <property type="nucleotide sequence ID" value="NZ_BSPQ01000001.1"/>
</dbReference>
<dbReference type="Proteomes" id="UP001157353">
    <property type="component" value="Unassembled WGS sequence"/>
</dbReference>
<feature type="chain" id="PRO_5045403029" description="Flagellar biosynthesis protein FlgP" evidence="1">
    <location>
        <begin position="21"/>
        <end position="152"/>
    </location>
</feature>
<reference evidence="3" key="1">
    <citation type="journal article" date="2019" name="Int. J. Syst. Evol. Microbiol.">
        <title>The Global Catalogue of Microorganisms (GCM) 10K type strain sequencing project: providing services to taxonomists for standard genome sequencing and annotation.</title>
        <authorList>
            <consortium name="The Broad Institute Genomics Platform"/>
            <consortium name="The Broad Institute Genome Sequencing Center for Infectious Disease"/>
            <person name="Wu L."/>
            <person name="Ma J."/>
        </authorList>
    </citation>
    <scope>NUCLEOTIDE SEQUENCE [LARGE SCALE GENOMIC DNA]</scope>
    <source>
        <strain evidence="3">NBRC 103166</strain>
    </source>
</reference>
<gene>
    <name evidence="2" type="ORF">GCM10007916_03660</name>
</gene>
<dbReference type="InterPro" id="IPR007293">
    <property type="entry name" value="FlgP"/>
</dbReference>
<keyword evidence="3" id="KW-1185">Reference proteome</keyword>
<sequence>MKSYLSALLLLSLLSACTYPIDTPEPESNILYTFHSVGAAPIEGQSGKTFELKMLNAIKASKIEAYKEMAEQIYGVLLTAENSVEGAYLGDDRIKMSVKGLVKGARVLKSYHEGDLYITELELKMESLPYLTNTQYSDHGTSVIKVQEGIYY</sequence>
<dbReference type="EMBL" id="BSPQ01000001">
    <property type="protein sequence ID" value="GLS89299.1"/>
    <property type="molecule type" value="Genomic_DNA"/>
</dbReference>
<comment type="caution">
    <text evidence="2">The sequence shown here is derived from an EMBL/GenBank/DDBJ whole genome shotgun (WGS) entry which is preliminary data.</text>
</comment>